<proteinExistence type="inferred from homology"/>
<feature type="domain" description="Ketosynthase family 3 (KS3)" evidence="4">
    <location>
        <begin position="2"/>
        <end position="386"/>
    </location>
</feature>
<name>A0A420DWL3_9FLAO</name>
<dbReference type="Pfam" id="PF00109">
    <property type="entry name" value="ketoacyl-synt"/>
    <property type="match status" value="1"/>
</dbReference>
<dbReference type="SUPFAM" id="SSF53901">
    <property type="entry name" value="Thiolase-like"/>
    <property type="match status" value="1"/>
</dbReference>
<evidence type="ECO:0000256" key="3">
    <source>
        <dbReference type="RuleBase" id="RU003694"/>
    </source>
</evidence>
<dbReference type="InterPro" id="IPR014030">
    <property type="entry name" value="Ketoacyl_synth_N"/>
</dbReference>
<dbReference type="Proteomes" id="UP000284892">
    <property type="component" value="Unassembled WGS sequence"/>
</dbReference>
<dbReference type="Pfam" id="PF02801">
    <property type="entry name" value="Ketoacyl-synt_C"/>
    <property type="match status" value="1"/>
</dbReference>
<dbReference type="InterPro" id="IPR014031">
    <property type="entry name" value="Ketoacyl_synth_C"/>
</dbReference>
<comment type="caution">
    <text evidence="5">The sequence shown here is derived from an EMBL/GenBank/DDBJ whole genome shotgun (WGS) entry which is preliminary data.</text>
</comment>
<evidence type="ECO:0000313" key="6">
    <source>
        <dbReference type="Proteomes" id="UP000284892"/>
    </source>
</evidence>
<dbReference type="GO" id="GO:0006633">
    <property type="term" value="P:fatty acid biosynthetic process"/>
    <property type="evidence" value="ECO:0007669"/>
    <property type="project" value="TreeGrafter"/>
</dbReference>
<evidence type="ECO:0000256" key="1">
    <source>
        <dbReference type="ARBA" id="ARBA00008467"/>
    </source>
</evidence>
<dbReference type="InterPro" id="IPR016039">
    <property type="entry name" value="Thiolase-like"/>
</dbReference>
<reference evidence="5 6" key="1">
    <citation type="submission" date="2018-09" db="EMBL/GenBank/DDBJ databases">
        <title>Genomic Encyclopedia of Archaeal and Bacterial Type Strains, Phase II (KMG-II): from individual species to whole genera.</title>
        <authorList>
            <person name="Goeker M."/>
        </authorList>
    </citation>
    <scope>NUCLEOTIDE SEQUENCE [LARGE SCALE GENOMIC DNA]</scope>
    <source>
        <strain evidence="5 6">DSM 26283</strain>
    </source>
</reference>
<gene>
    <name evidence="5" type="ORF">BXY80_0693</name>
</gene>
<sequence>MKQPISITTIASISPLGNSSESIWNNYKNNSHCIVEKNGVLISELSKNLKTEIENLKASESKYKSLDNSVLFAIYTSRKAIEKANWNASDNFGINIGSSRGATQLFETYHEDFLKNNKAKTLSSPTTTLGNISSWVAHDLKTKGPEISHSITCSTALHAMLNGIAWINSGMCKKFLVGGSEAPLTPFTIAQMQALKIYANNKCHSEPVEESFPCRALDTSKKENTMVLGEAAASLCLEQGETPNALASIIGIGYATELLEHNASLSANAICFQDSMRMALGNTNPDDVDIIITHTPGTIKGDIAEYNAIKKIFCNKAPSLTNNKWKLGHSLGASGLLSVEMAVLMLQHQEFISVPFFEEKRPKKITKILVNAVGFGGNAVSILLSLPNTKN</sequence>
<dbReference type="InterPro" id="IPR020841">
    <property type="entry name" value="PKS_Beta-ketoAc_synthase_dom"/>
</dbReference>
<accession>A0A420DWL3</accession>
<dbReference type="RefSeq" id="WP_120199808.1">
    <property type="nucleotide sequence ID" value="NZ_RAQJ01000001.1"/>
</dbReference>
<keyword evidence="6" id="KW-1185">Reference proteome</keyword>
<dbReference type="GO" id="GO:0004315">
    <property type="term" value="F:3-oxoacyl-[acyl-carrier-protein] synthase activity"/>
    <property type="evidence" value="ECO:0007669"/>
    <property type="project" value="TreeGrafter"/>
</dbReference>
<evidence type="ECO:0000313" key="5">
    <source>
        <dbReference type="EMBL" id="RKE98603.1"/>
    </source>
</evidence>
<dbReference type="PANTHER" id="PTHR11712:SF347">
    <property type="entry name" value="BETA KETOACYL-ACYL CARRIER PROTEIN SYNTHASE"/>
    <property type="match status" value="1"/>
</dbReference>
<dbReference type="AlphaFoldDB" id="A0A420DWL3"/>
<dbReference type="Gene3D" id="3.40.47.10">
    <property type="match status" value="1"/>
</dbReference>
<comment type="similarity">
    <text evidence="1 3">Belongs to the thiolase-like superfamily. Beta-ketoacyl-ACP synthases family.</text>
</comment>
<dbReference type="PANTHER" id="PTHR11712">
    <property type="entry name" value="POLYKETIDE SYNTHASE-RELATED"/>
    <property type="match status" value="1"/>
</dbReference>
<dbReference type="InterPro" id="IPR000794">
    <property type="entry name" value="Beta-ketoacyl_synthase"/>
</dbReference>
<dbReference type="PROSITE" id="PS52004">
    <property type="entry name" value="KS3_2"/>
    <property type="match status" value="1"/>
</dbReference>
<organism evidence="5 6">
    <name type="scientific">Ichthyenterobacterium magnum</name>
    <dbReference type="NCBI Taxonomy" id="1230530"/>
    <lineage>
        <taxon>Bacteria</taxon>
        <taxon>Pseudomonadati</taxon>
        <taxon>Bacteroidota</taxon>
        <taxon>Flavobacteriia</taxon>
        <taxon>Flavobacteriales</taxon>
        <taxon>Flavobacteriaceae</taxon>
        <taxon>Ichthyenterobacterium</taxon>
    </lineage>
</organism>
<protein>
    <submittedName>
        <fullName evidence="5">3-oxoacyl-(Acyl-carrier-protein) synthase</fullName>
    </submittedName>
</protein>
<dbReference type="OrthoDB" id="1141849at2"/>
<evidence type="ECO:0000256" key="2">
    <source>
        <dbReference type="ARBA" id="ARBA00022679"/>
    </source>
</evidence>
<dbReference type="EMBL" id="RAQJ01000001">
    <property type="protein sequence ID" value="RKE98603.1"/>
    <property type="molecule type" value="Genomic_DNA"/>
</dbReference>
<evidence type="ECO:0000259" key="4">
    <source>
        <dbReference type="PROSITE" id="PS52004"/>
    </source>
</evidence>
<keyword evidence="2 3" id="KW-0808">Transferase</keyword>